<evidence type="ECO:0000313" key="5">
    <source>
        <dbReference type="Proteomes" id="UP001150266"/>
    </source>
</evidence>
<reference evidence="4" key="1">
    <citation type="submission" date="2022-08" db="EMBL/GenBank/DDBJ databases">
        <title>A Global Phylogenomic Analysis of the Shiitake Genus Lentinula.</title>
        <authorList>
            <consortium name="DOE Joint Genome Institute"/>
            <person name="Sierra-Patev S."/>
            <person name="Min B."/>
            <person name="Naranjo-Ortiz M."/>
            <person name="Looney B."/>
            <person name="Konkel Z."/>
            <person name="Slot J.C."/>
            <person name="Sakamoto Y."/>
            <person name="Steenwyk J.L."/>
            <person name="Rokas A."/>
            <person name="Carro J."/>
            <person name="Camarero S."/>
            <person name="Ferreira P."/>
            <person name="Molpeceres G."/>
            <person name="Ruiz-Duenas F.J."/>
            <person name="Serrano A."/>
            <person name="Henrissat B."/>
            <person name="Drula E."/>
            <person name="Hughes K.W."/>
            <person name="Mata J.L."/>
            <person name="Ishikawa N.K."/>
            <person name="Vargas-Isla R."/>
            <person name="Ushijima S."/>
            <person name="Smith C.A."/>
            <person name="Ahrendt S."/>
            <person name="Andreopoulos W."/>
            <person name="He G."/>
            <person name="Labutti K."/>
            <person name="Lipzen A."/>
            <person name="Ng V."/>
            <person name="Riley R."/>
            <person name="Sandor L."/>
            <person name="Barry K."/>
            <person name="Martinez A.T."/>
            <person name="Xiao Y."/>
            <person name="Gibbons J.G."/>
            <person name="Terashima K."/>
            <person name="Grigoriev I.V."/>
            <person name="Hibbett D.S."/>
        </authorList>
    </citation>
    <scope>NUCLEOTIDE SEQUENCE</scope>
    <source>
        <strain evidence="4">JLM2183</strain>
    </source>
</reference>
<dbReference type="GO" id="GO:0016616">
    <property type="term" value="F:oxidoreductase activity, acting on the CH-OH group of donors, NAD or NADP as acceptor"/>
    <property type="evidence" value="ECO:0007669"/>
    <property type="project" value="TreeGrafter"/>
</dbReference>
<dbReference type="EMBL" id="JAOTPV010000003">
    <property type="protein sequence ID" value="KAJ4485402.1"/>
    <property type="molecule type" value="Genomic_DNA"/>
</dbReference>
<dbReference type="OrthoDB" id="2735536at2759"/>
<comment type="caution">
    <text evidence="4">The sequence shown here is derived from an EMBL/GenBank/DDBJ whole genome shotgun (WGS) entry which is preliminary data.</text>
</comment>
<organism evidence="4 5">
    <name type="scientific">Lentinula aciculospora</name>
    <dbReference type="NCBI Taxonomy" id="153920"/>
    <lineage>
        <taxon>Eukaryota</taxon>
        <taxon>Fungi</taxon>
        <taxon>Dikarya</taxon>
        <taxon>Basidiomycota</taxon>
        <taxon>Agaricomycotina</taxon>
        <taxon>Agaricomycetes</taxon>
        <taxon>Agaricomycetidae</taxon>
        <taxon>Agaricales</taxon>
        <taxon>Marasmiineae</taxon>
        <taxon>Omphalotaceae</taxon>
        <taxon>Lentinula</taxon>
    </lineage>
</organism>
<protein>
    <submittedName>
        <fullName evidence="4">D-lactaldehyde dehydrogenase</fullName>
    </submittedName>
</protein>
<dbReference type="Proteomes" id="UP001150266">
    <property type="component" value="Unassembled WGS sequence"/>
</dbReference>
<gene>
    <name evidence="4" type="ORF">J3R30DRAFT_3654878</name>
</gene>
<evidence type="ECO:0000313" key="4">
    <source>
        <dbReference type="EMBL" id="KAJ4485402.1"/>
    </source>
</evidence>
<evidence type="ECO:0000256" key="1">
    <source>
        <dbReference type="ARBA" id="ARBA00023002"/>
    </source>
</evidence>
<dbReference type="AlphaFoldDB" id="A0A9W9DU19"/>
<keyword evidence="1" id="KW-0560">Oxidoreductase</keyword>
<name>A0A9W9DU19_9AGAR</name>
<evidence type="ECO:0000259" key="3">
    <source>
        <dbReference type="Pfam" id="PF01370"/>
    </source>
</evidence>
<keyword evidence="5" id="KW-1185">Reference proteome</keyword>
<dbReference type="PANTHER" id="PTHR10366">
    <property type="entry name" value="NAD DEPENDENT EPIMERASE/DEHYDRATASE"/>
    <property type="match status" value="1"/>
</dbReference>
<accession>A0A9W9DU19</accession>
<dbReference type="InterPro" id="IPR050425">
    <property type="entry name" value="NAD(P)_dehydrat-like"/>
</dbReference>
<dbReference type="Pfam" id="PF01370">
    <property type="entry name" value="Epimerase"/>
    <property type="match status" value="1"/>
</dbReference>
<evidence type="ECO:0000256" key="2">
    <source>
        <dbReference type="ARBA" id="ARBA00023445"/>
    </source>
</evidence>
<dbReference type="InterPro" id="IPR036291">
    <property type="entry name" value="NAD(P)-bd_dom_sf"/>
</dbReference>
<dbReference type="SUPFAM" id="SSF51735">
    <property type="entry name" value="NAD(P)-binding Rossmann-fold domains"/>
    <property type="match status" value="1"/>
</dbReference>
<comment type="similarity">
    <text evidence="2">Belongs to the NAD(P)-dependent epimerase/dehydratase family. Dihydroflavonol-4-reductase subfamily.</text>
</comment>
<proteinExistence type="inferred from homology"/>
<feature type="domain" description="NAD-dependent epimerase/dehydratase" evidence="3">
    <location>
        <begin position="12"/>
        <end position="273"/>
    </location>
</feature>
<dbReference type="PANTHER" id="PTHR10366:SF564">
    <property type="entry name" value="STEROL-4-ALPHA-CARBOXYLATE 3-DEHYDROGENASE, DECARBOXYLATING"/>
    <property type="match status" value="1"/>
</dbReference>
<dbReference type="Gene3D" id="3.40.50.720">
    <property type="entry name" value="NAD(P)-binding Rossmann-like Domain"/>
    <property type="match status" value="1"/>
</dbReference>
<dbReference type="InterPro" id="IPR001509">
    <property type="entry name" value="Epimerase_deHydtase"/>
</dbReference>
<sequence length="335" mass="36866">MPALDTTKNTTVLVTGANGFVATWVIDNLLQRGYSIRAAVRTEAKGQYLLEQFNSYGAKIELAVVGDIAKETAFDDAVKNVDGVVHTASPVHLGGGEPNEMIEPAVNGTLGILKSALKFGNNMKRIVITSSCAAVKESGLIKSGIDETNWNEASILECEQKGKNANPLAMYSASKTIAEKRAWEFVAEHTSERQWDLVVITPPWIFGPPLHEVTSLEALNSSNMYWYQAVFEGNYFGQNPENDPDHGWVDVRDTAEAHARALERPAAGGERIIVCAGSPWVWQDLRDVSKGIQPKIRSTGTTFNVTKEHRLLDLQYKSLKECTDDILAYIAKKGW</sequence>